<organism evidence="9 10">
    <name type="scientific">Butyrivibrio fibrisolvens DSM 3071</name>
    <dbReference type="NCBI Taxonomy" id="1121131"/>
    <lineage>
        <taxon>Bacteria</taxon>
        <taxon>Bacillati</taxon>
        <taxon>Bacillota</taxon>
        <taxon>Clostridia</taxon>
        <taxon>Lachnospirales</taxon>
        <taxon>Lachnospiraceae</taxon>
        <taxon>Butyrivibrio</taxon>
    </lineage>
</organism>
<dbReference type="GO" id="GO:0003951">
    <property type="term" value="F:NAD+ kinase activity"/>
    <property type="evidence" value="ECO:0007669"/>
    <property type="project" value="UniProtKB-UniRule"/>
</dbReference>
<name>A0A1M6CFP5_BUTFI</name>
<feature type="binding site" evidence="8">
    <location>
        <begin position="142"/>
        <end position="143"/>
    </location>
    <ligand>
        <name>NAD(+)</name>
        <dbReference type="ChEBI" id="CHEBI:57540"/>
    </ligand>
</feature>
<dbReference type="InterPro" id="IPR016064">
    <property type="entry name" value="NAD/diacylglycerol_kinase_sf"/>
</dbReference>
<evidence type="ECO:0000256" key="6">
    <source>
        <dbReference type="ARBA" id="ARBA00023027"/>
    </source>
</evidence>
<dbReference type="Proteomes" id="UP000184278">
    <property type="component" value="Unassembled WGS sequence"/>
</dbReference>
<evidence type="ECO:0000256" key="4">
    <source>
        <dbReference type="ARBA" id="ARBA00022840"/>
    </source>
</evidence>
<dbReference type="RefSeq" id="WP_073389432.1">
    <property type="nucleotide sequence ID" value="NZ_FQXK01000034.1"/>
</dbReference>
<keyword evidence="1 8" id="KW-0808">Transferase</keyword>
<feature type="active site" description="Proton acceptor" evidence="8">
    <location>
        <position position="70"/>
    </location>
</feature>
<reference evidence="10" key="1">
    <citation type="submission" date="2016-11" db="EMBL/GenBank/DDBJ databases">
        <authorList>
            <person name="Varghese N."/>
            <person name="Submissions S."/>
        </authorList>
    </citation>
    <scope>NUCLEOTIDE SEQUENCE [LARGE SCALE GENOMIC DNA]</scope>
    <source>
        <strain evidence="10">DSM 3071</strain>
    </source>
</reference>
<dbReference type="Gene3D" id="2.60.200.30">
    <property type="entry name" value="Probable inorganic polyphosphate/atp-NAD kinase, domain 2"/>
    <property type="match status" value="1"/>
</dbReference>
<dbReference type="HAMAP" id="MF_00361">
    <property type="entry name" value="NAD_kinase"/>
    <property type="match status" value="1"/>
</dbReference>
<evidence type="ECO:0000256" key="5">
    <source>
        <dbReference type="ARBA" id="ARBA00022857"/>
    </source>
</evidence>
<keyword evidence="3 8" id="KW-0418">Kinase</keyword>
<comment type="similarity">
    <text evidence="8">Belongs to the NAD kinase family.</text>
</comment>
<dbReference type="AlphaFoldDB" id="A0A1M6CFP5"/>
<comment type="caution">
    <text evidence="8">Lacks conserved residue(s) required for the propagation of feature annotation.</text>
</comment>
<dbReference type="EC" id="2.7.1.23" evidence="8"/>
<gene>
    <name evidence="8" type="primary">nadK</name>
    <name evidence="9" type="ORF">SAMN02745229_03337</name>
</gene>
<dbReference type="SUPFAM" id="SSF111331">
    <property type="entry name" value="NAD kinase/diacylglycerol kinase-like"/>
    <property type="match status" value="1"/>
</dbReference>
<dbReference type="EMBL" id="FQXK01000034">
    <property type="protein sequence ID" value="SHI59827.1"/>
    <property type="molecule type" value="Genomic_DNA"/>
</dbReference>
<keyword evidence="2 8" id="KW-0547">Nucleotide-binding</keyword>
<dbReference type="GO" id="GO:0006741">
    <property type="term" value="P:NADP+ biosynthetic process"/>
    <property type="evidence" value="ECO:0007669"/>
    <property type="project" value="UniProtKB-UniRule"/>
</dbReference>
<evidence type="ECO:0000256" key="8">
    <source>
        <dbReference type="HAMAP-Rule" id="MF_00361"/>
    </source>
</evidence>
<dbReference type="InterPro" id="IPR017438">
    <property type="entry name" value="ATP-NAD_kinase_N"/>
</dbReference>
<keyword evidence="8" id="KW-0963">Cytoplasm</keyword>
<keyword evidence="4 8" id="KW-0067">ATP-binding</keyword>
<keyword evidence="6 8" id="KW-0520">NAD</keyword>
<dbReference type="PANTHER" id="PTHR20275">
    <property type="entry name" value="NAD KINASE"/>
    <property type="match status" value="1"/>
</dbReference>
<comment type="function">
    <text evidence="8">Involved in the regulation of the intracellular balance of NAD and NADP, and is a key enzyme in the biosynthesis of NADP. Catalyzes specifically the phosphorylation on 2'-hydroxyl of the adenosine moiety of NAD to yield NADP.</text>
</comment>
<proteinExistence type="inferred from homology"/>
<dbReference type="GO" id="GO:0019674">
    <property type="term" value="P:NAD+ metabolic process"/>
    <property type="evidence" value="ECO:0007669"/>
    <property type="project" value="InterPro"/>
</dbReference>
<accession>A0A1M6CFP5</accession>
<dbReference type="GO" id="GO:0005737">
    <property type="term" value="C:cytoplasm"/>
    <property type="evidence" value="ECO:0007669"/>
    <property type="project" value="UniProtKB-SubCell"/>
</dbReference>
<dbReference type="GeneID" id="89510686"/>
<evidence type="ECO:0000256" key="2">
    <source>
        <dbReference type="ARBA" id="ARBA00022741"/>
    </source>
</evidence>
<feature type="binding site" evidence="8">
    <location>
        <begin position="183"/>
        <end position="188"/>
    </location>
    <ligand>
        <name>NAD(+)</name>
        <dbReference type="ChEBI" id="CHEBI:57540"/>
    </ligand>
</feature>
<dbReference type="STRING" id="1121131.SAMN02745229_03337"/>
<comment type="subcellular location">
    <subcellularLocation>
        <location evidence="8">Cytoplasm</location>
    </subcellularLocation>
</comment>
<dbReference type="Gene3D" id="3.40.50.10330">
    <property type="entry name" value="Probable inorganic polyphosphate/atp-NAD kinase, domain 1"/>
    <property type="match status" value="1"/>
</dbReference>
<dbReference type="GO" id="GO:0005524">
    <property type="term" value="F:ATP binding"/>
    <property type="evidence" value="ECO:0007669"/>
    <property type="project" value="UniProtKB-KW"/>
</dbReference>
<evidence type="ECO:0000313" key="9">
    <source>
        <dbReference type="EMBL" id="SHI59827.1"/>
    </source>
</evidence>
<dbReference type="Pfam" id="PF01513">
    <property type="entry name" value="NAD_kinase"/>
    <property type="match status" value="1"/>
</dbReference>
<dbReference type="GO" id="GO:0051287">
    <property type="term" value="F:NAD binding"/>
    <property type="evidence" value="ECO:0007669"/>
    <property type="project" value="UniProtKB-ARBA"/>
</dbReference>
<evidence type="ECO:0000256" key="1">
    <source>
        <dbReference type="ARBA" id="ARBA00022679"/>
    </source>
</evidence>
<protein>
    <recommendedName>
        <fullName evidence="8">NAD kinase</fullName>
        <ecNumber evidence="8">2.7.1.23</ecNumber>
    </recommendedName>
    <alternativeName>
        <fullName evidence="8">ATP-dependent NAD kinase</fullName>
    </alternativeName>
</protein>
<dbReference type="PANTHER" id="PTHR20275:SF0">
    <property type="entry name" value="NAD KINASE"/>
    <property type="match status" value="1"/>
</dbReference>
<comment type="catalytic activity">
    <reaction evidence="7 8">
        <text>NAD(+) + ATP = ADP + NADP(+) + H(+)</text>
        <dbReference type="Rhea" id="RHEA:18629"/>
        <dbReference type="ChEBI" id="CHEBI:15378"/>
        <dbReference type="ChEBI" id="CHEBI:30616"/>
        <dbReference type="ChEBI" id="CHEBI:57540"/>
        <dbReference type="ChEBI" id="CHEBI:58349"/>
        <dbReference type="ChEBI" id="CHEBI:456216"/>
        <dbReference type="EC" id="2.7.1.23"/>
    </reaction>
</comment>
<evidence type="ECO:0000256" key="3">
    <source>
        <dbReference type="ARBA" id="ARBA00022777"/>
    </source>
</evidence>
<dbReference type="GO" id="GO:0046872">
    <property type="term" value="F:metal ion binding"/>
    <property type="evidence" value="ECO:0007669"/>
    <property type="project" value="UniProtKB-UniRule"/>
</dbReference>
<dbReference type="Pfam" id="PF20143">
    <property type="entry name" value="NAD_kinase_C"/>
    <property type="match status" value="1"/>
</dbReference>
<evidence type="ECO:0000256" key="7">
    <source>
        <dbReference type="ARBA" id="ARBA00047925"/>
    </source>
</evidence>
<feature type="binding site" evidence="8">
    <location>
        <position position="172"/>
    </location>
    <ligand>
        <name>NAD(+)</name>
        <dbReference type="ChEBI" id="CHEBI:57540"/>
    </ligand>
</feature>
<dbReference type="InterPro" id="IPR017437">
    <property type="entry name" value="ATP-NAD_kinase_PpnK-typ_C"/>
</dbReference>
<dbReference type="OrthoDB" id="9774737at2"/>
<feature type="binding site" evidence="8">
    <location>
        <begin position="70"/>
        <end position="71"/>
    </location>
    <ligand>
        <name>NAD(+)</name>
        <dbReference type="ChEBI" id="CHEBI:57540"/>
    </ligand>
</feature>
<dbReference type="FunFam" id="2.60.200.30:FF:000009">
    <property type="entry name" value="Poly(P)/ATP NAD kinase"/>
    <property type="match status" value="1"/>
</dbReference>
<keyword evidence="5 8" id="KW-0521">NADP</keyword>
<dbReference type="InterPro" id="IPR002504">
    <property type="entry name" value="NADK"/>
</dbReference>
<sequence>MDHFLIFTNKSKDTNLEFTHKVTNFLESHGKTCYIAHFEEPGNDTIRPDAVMFRTEIPDKAQCCIVLGGDGTMLQAAVNVREKDIPLLGINLGTMGYLTEIDKNHIDAALQRLIDDDYIVEERMLLSGTKVTGESKEFTALNDIVIARKAAVQVIKLVVYVNDRHLTTYLADGVIISTPTGSTGYNMSAGGPLVAPQSNTLLITPICPHTLTNRSIVLPATEKITIEIGAGKADRIQEAEASIDGHFGASLVTGDRIEIKKAEKTSKILRMNQVSFVEILSQKLL</sequence>
<comment type="cofactor">
    <cofactor evidence="8">
        <name>a divalent metal cation</name>
        <dbReference type="ChEBI" id="CHEBI:60240"/>
    </cofactor>
</comment>
<keyword evidence="10" id="KW-1185">Reference proteome</keyword>
<evidence type="ECO:0000313" key="10">
    <source>
        <dbReference type="Proteomes" id="UP000184278"/>
    </source>
</evidence>